<reference evidence="6 7" key="2">
    <citation type="submission" date="2019-01" db="EMBL/GenBank/DDBJ databases">
        <title>The decoding of complex shrimp genome reveals the adaptation for benthos swimmer, frequently molting mechanism and breeding impact on genome.</title>
        <authorList>
            <person name="Sun Y."/>
            <person name="Gao Y."/>
            <person name="Yu Y."/>
        </authorList>
    </citation>
    <scope>NUCLEOTIDE SEQUENCE [LARGE SCALE GENOMIC DNA]</scope>
    <source>
        <tissue evidence="6">Muscle</tissue>
    </source>
</reference>
<dbReference type="SUPFAM" id="SSF51445">
    <property type="entry name" value="(Trans)glycosidases"/>
    <property type="match status" value="1"/>
</dbReference>
<keyword evidence="2 3" id="KW-0326">Glycosidase</keyword>
<evidence type="ECO:0000313" key="6">
    <source>
        <dbReference type="EMBL" id="ROT62547.1"/>
    </source>
</evidence>
<dbReference type="InterPro" id="IPR050314">
    <property type="entry name" value="Glycosyl_Hydrlase_18"/>
</dbReference>
<evidence type="ECO:0000256" key="2">
    <source>
        <dbReference type="ARBA" id="ARBA00023295"/>
    </source>
</evidence>
<dbReference type="AlphaFoldDB" id="A0A423SE99"/>
<dbReference type="EMBL" id="QCYY01003633">
    <property type="protein sequence ID" value="ROT62547.1"/>
    <property type="molecule type" value="Genomic_DNA"/>
</dbReference>
<dbReference type="PANTHER" id="PTHR11177">
    <property type="entry name" value="CHITINASE"/>
    <property type="match status" value="1"/>
</dbReference>
<dbReference type="Proteomes" id="UP000283509">
    <property type="component" value="Unassembled WGS sequence"/>
</dbReference>
<dbReference type="InterPro" id="IPR029070">
    <property type="entry name" value="Chitinase_insertion_sf"/>
</dbReference>
<dbReference type="GO" id="GO:0004568">
    <property type="term" value="F:chitinase activity"/>
    <property type="evidence" value="ECO:0007669"/>
    <property type="project" value="TreeGrafter"/>
</dbReference>
<dbReference type="PANTHER" id="PTHR11177:SF403">
    <property type="entry name" value="CHITINASE 2-RELATED"/>
    <property type="match status" value="1"/>
</dbReference>
<keyword evidence="1 3" id="KW-0378">Hydrolase</keyword>
<dbReference type="Gene3D" id="3.10.50.10">
    <property type="match status" value="1"/>
</dbReference>
<dbReference type="GO" id="GO:0006032">
    <property type="term" value="P:chitin catabolic process"/>
    <property type="evidence" value="ECO:0007669"/>
    <property type="project" value="TreeGrafter"/>
</dbReference>
<dbReference type="InterPro" id="IPR017853">
    <property type="entry name" value="GH"/>
</dbReference>
<dbReference type="InterPro" id="IPR001223">
    <property type="entry name" value="Glyco_hydro18_cat"/>
</dbReference>
<reference evidence="6 7" key="1">
    <citation type="submission" date="2018-04" db="EMBL/GenBank/DDBJ databases">
        <authorList>
            <person name="Zhang X."/>
            <person name="Yuan J."/>
            <person name="Li F."/>
            <person name="Xiang J."/>
        </authorList>
    </citation>
    <scope>NUCLEOTIDE SEQUENCE [LARGE SCALE GENOMIC DNA]</scope>
    <source>
        <tissue evidence="6">Muscle</tissue>
    </source>
</reference>
<feature type="domain" description="GH18" evidence="5">
    <location>
        <begin position="11"/>
        <end position="267"/>
    </location>
</feature>
<dbReference type="GO" id="GO:0008061">
    <property type="term" value="F:chitin binding"/>
    <property type="evidence" value="ECO:0007669"/>
    <property type="project" value="InterPro"/>
</dbReference>
<sequence length="267" mass="29575">MRDGAAGTHEQEVVCYLASWSVYRPSAGKFNIEDIDPTLCTTLIYAFAGLDEITFAMKPIDPRYDVRERAIERAVGLKSQNPLLKVVVAVGGWTEGSTKQYKLDGLDLDWEYPATRGGVPADKENFVLLVKELKEEFSKHGWSLTAAVAADKGIIGVAYNITELSQHLDFLHIASYDYHGKWDGQTGHNAPLYPRDDESPEDKMRNVAHTVMMYLDAGAPPEKVVLGLGFFGRSYLLQDPTNNGFGAPTLSSLRWTLHEGGGLPWLQ</sequence>
<dbReference type="STRING" id="6689.A0A423SE99"/>
<proteinExistence type="inferred from homology"/>
<gene>
    <name evidence="6" type="ORF">C7M84_019592</name>
</gene>
<accession>A0A423SE99</accession>
<name>A0A423SE99_PENVA</name>
<dbReference type="InterPro" id="IPR001579">
    <property type="entry name" value="Glyco_hydro_18_chit_AS"/>
</dbReference>
<dbReference type="OrthoDB" id="6369165at2759"/>
<dbReference type="GO" id="GO:0005576">
    <property type="term" value="C:extracellular region"/>
    <property type="evidence" value="ECO:0007669"/>
    <property type="project" value="TreeGrafter"/>
</dbReference>
<evidence type="ECO:0000259" key="5">
    <source>
        <dbReference type="PROSITE" id="PS51910"/>
    </source>
</evidence>
<dbReference type="PROSITE" id="PS51910">
    <property type="entry name" value="GH18_2"/>
    <property type="match status" value="1"/>
</dbReference>
<evidence type="ECO:0000256" key="1">
    <source>
        <dbReference type="ARBA" id="ARBA00022801"/>
    </source>
</evidence>
<dbReference type="SMART" id="SM00636">
    <property type="entry name" value="Glyco_18"/>
    <property type="match status" value="1"/>
</dbReference>
<dbReference type="Gene3D" id="3.20.20.80">
    <property type="entry name" value="Glycosidases"/>
    <property type="match status" value="2"/>
</dbReference>
<dbReference type="PROSITE" id="PS01095">
    <property type="entry name" value="GH18_1"/>
    <property type="match status" value="1"/>
</dbReference>
<evidence type="ECO:0000256" key="4">
    <source>
        <dbReference type="RuleBase" id="RU004453"/>
    </source>
</evidence>
<evidence type="ECO:0000313" key="7">
    <source>
        <dbReference type="Proteomes" id="UP000283509"/>
    </source>
</evidence>
<dbReference type="Pfam" id="PF00704">
    <property type="entry name" value="Glyco_hydro_18"/>
    <property type="match status" value="2"/>
</dbReference>
<evidence type="ECO:0000256" key="3">
    <source>
        <dbReference type="RuleBase" id="RU000489"/>
    </source>
</evidence>
<protein>
    <submittedName>
        <fullName evidence="6">Chitinase 4</fullName>
    </submittedName>
</protein>
<dbReference type="InterPro" id="IPR011583">
    <property type="entry name" value="Chitinase_II/V-like_cat"/>
</dbReference>
<comment type="caution">
    <text evidence="6">The sequence shown here is derived from an EMBL/GenBank/DDBJ whole genome shotgun (WGS) entry which is preliminary data.</text>
</comment>
<dbReference type="GO" id="GO:0005975">
    <property type="term" value="P:carbohydrate metabolic process"/>
    <property type="evidence" value="ECO:0007669"/>
    <property type="project" value="InterPro"/>
</dbReference>
<comment type="similarity">
    <text evidence="4">Belongs to the glycosyl hydrolase 18 family.</text>
</comment>
<keyword evidence="7" id="KW-1185">Reference proteome</keyword>
<organism evidence="6 7">
    <name type="scientific">Penaeus vannamei</name>
    <name type="common">Whiteleg shrimp</name>
    <name type="synonym">Litopenaeus vannamei</name>
    <dbReference type="NCBI Taxonomy" id="6689"/>
    <lineage>
        <taxon>Eukaryota</taxon>
        <taxon>Metazoa</taxon>
        <taxon>Ecdysozoa</taxon>
        <taxon>Arthropoda</taxon>
        <taxon>Crustacea</taxon>
        <taxon>Multicrustacea</taxon>
        <taxon>Malacostraca</taxon>
        <taxon>Eumalacostraca</taxon>
        <taxon>Eucarida</taxon>
        <taxon>Decapoda</taxon>
        <taxon>Dendrobranchiata</taxon>
        <taxon>Penaeoidea</taxon>
        <taxon>Penaeidae</taxon>
        <taxon>Penaeus</taxon>
    </lineage>
</organism>